<dbReference type="OrthoDB" id="5987731at2759"/>
<accession>A0A9W9ZQZ7</accession>
<name>A0A9W9ZQZ7_9CNID</name>
<sequence>MSEAPQDESAKSRAASPPSSEVAPPLLSNTKDEEAKKGSKRRGAPRSAGRTAANAGPKKTITLVTGSEAMKERQKQAKALKEHRKMTMDSRHNFILSKISDYVGADSAVVEDFILGDDKFAQIEDFFATDGSRRIMFFYQECTITRIDLSSQAANSPRKLFITGGNTEELCGTCLIFLRSTTKGITIQNVAQEVNFMAMEVSKGDVLAGFQNFLEVL</sequence>
<dbReference type="AlphaFoldDB" id="A0A9W9ZQZ7"/>
<feature type="compositionally biased region" description="Low complexity" evidence="1">
    <location>
        <begin position="12"/>
        <end position="25"/>
    </location>
</feature>
<reference evidence="2" key="1">
    <citation type="submission" date="2023-01" db="EMBL/GenBank/DDBJ databases">
        <title>Genome assembly of the deep-sea coral Lophelia pertusa.</title>
        <authorList>
            <person name="Herrera S."/>
            <person name="Cordes E."/>
        </authorList>
    </citation>
    <scope>NUCLEOTIDE SEQUENCE</scope>
    <source>
        <strain evidence="2">USNM1676648</strain>
        <tissue evidence="2">Polyp</tissue>
    </source>
</reference>
<evidence type="ECO:0000313" key="3">
    <source>
        <dbReference type="Proteomes" id="UP001163046"/>
    </source>
</evidence>
<feature type="region of interest" description="Disordered" evidence="1">
    <location>
        <begin position="1"/>
        <end position="71"/>
    </location>
</feature>
<keyword evidence="3" id="KW-1185">Reference proteome</keyword>
<dbReference type="EMBL" id="MU825879">
    <property type="protein sequence ID" value="KAJ7385895.1"/>
    <property type="molecule type" value="Genomic_DNA"/>
</dbReference>
<comment type="caution">
    <text evidence="2">The sequence shown here is derived from an EMBL/GenBank/DDBJ whole genome shotgun (WGS) entry which is preliminary data.</text>
</comment>
<gene>
    <name evidence="2" type="ORF">OS493_013931</name>
</gene>
<evidence type="ECO:0000256" key="1">
    <source>
        <dbReference type="SAM" id="MobiDB-lite"/>
    </source>
</evidence>
<evidence type="ECO:0000313" key="2">
    <source>
        <dbReference type="EMBL" id="KAJ7385895.1"/>
    </source>
</evidence>
<organism evidence="2 3">
    <name type="scientific">Desmophyllum pertusum</name>
    <dbReference type="NCBI Taxonomy" id="174260"/>
    <lineage>
        <taxon>Eukaryota</taxon>
        <taxon>Metazoa</taxon>
        <taxon>Cnidaria</taxon>
        <taxon>Anthozoa</taxon>
        <taxon>Hexacorallia</taxon>
        <taxon>Scleractinia</taxon>
        <taxon>Caryophylliina</taxon>
        <taxon>Caryophylliidae</taxon>
        <taxon>Desmophyllum</taxon>
    </lineage>
</organism>
<proteinExistence type="predicted"/>
<dbReference type="Proteomes" id="UP001163046">
    <property type="component" value="Unassembled WGS sequence"/>
</dbReference>
<protein>
    <submittedName>
        <fullName evidence="2">Uncharacterized protein</fullName>
    </submittedName>
</protein>